<keyword evidence="1" id="KW-1133">Transmembrane helix</keyword>
<feature type="transmembrane region" description="Helical" evidence="1">
    <location>
        <begin position="130"/>
        <end position="148"/>
    </location>
</feature>
<organism evidence="2">
    <name type="scientific">bioreactor metagenome</name>
    <dbReference type="NCBI Taxonomy" id="1076179"/>
    <lineage>
        <taxon>unclassified sequences</taxon>
        <taxon>metagenomes</taxon>
        <taxon>ecological metagenomes</taxon>
    </lineage>
</organism>
<feature type="transmembrane region" description="Helical" evidence="1">
    <location>
        <begin position="184"/>
        <end position="210"/>
    </location>
</feature>
<name>A0A645CY17_9ZZZZ</name>
<feature type="transmembrane region" description="Helical" evidence="1">
    <location>
        <begin position="99"/>
        <end position="118"/>
    </location>
</feature>
<dbReference type="EMBL" id="VSSQ01031046">
    <property type="protein sequence ID" value="MPM81799.1"/>
    <property type="molecule type" value="Genomic_DNA"/>
</dbReference>
<evidence type="ECO:0000313" key="2">
    <source>
        <dbReference type="EMBL" id="MPM81799.1"/>
    </source>
</evidence>
<dbReference type="AlphaFoldDB" id="A0A645CY17"/>
<sequence length="219" mass="25334">MDNRLRNVITIILSTLTIYSVLMMSTLIVTRSSFIYYYDINYLNIHKMSGFNVGEIKLNYNYTIKYLFDNTMTEFKPPTLSSSKDGSQHFFEVRNLFNLGTKLLILSLVIGSVLGFMIRNYKLWYKFLKYSAIILVSIPVASLALLKVDFTKAFTVFHKIMFNNDKWLLDPVTDPIINIMPEEFFAHCGIAIIAISTLLGGILFLLYRLIHKKQINNNK</sequence>
<dbReference type="InterPro" id="IPR010178">
    <property type="entry name" value="Lit"/>
</dbReference>
<reference evidence="2" key="1">
    <citation type="submission" date="2019-08" db="EMBL/GenBank/DDBJ databases">
        <authorList>
            <person name="Kucharzyk K."/>
            <person name="Murdoch R.W."/>
            <person name="Higgins S."/>
            <person name="Loffler F."/>
        </authorList>
    </citation>
    <scope>NUCLEOTIDE SEQUENCE</scope>
</reference>
<evidence type="ECO:0008006" key="3">
    <source>
        <dbReference type="Google" id="ProtNLM"/>
    </source>
</evidence>
<comment type="caution">
    <text evidence="2">The sequence shown here is derived from an EMBL/GenBank/DDBJ whole genome shotgun (WGS) entry which is preliminary data.</text>
</comment>
<dbReference type="NCBIfam" id="TIGR01906">
    <property type="entry name" value="integ_TIGR01906"/>
    <property type="match status" value="1"/>
</dbReference>
<dbReference type="Pfam" id="PF07314">
    <property type="entry name" value="Lit"/>
    <property type="match status" value="1"/>
</dbReference>
<feature type="transmembrane region" description="Helical" evidence="1">
    <location>
        <begin position="7"/>
        <end position="29"/>
    </location>
</feature>
<evidence type="ECO:0000256" key="1">
    <source>
        <dbReference type="SAM" id="Phobius"/>
    </source>
</evidence>
<proteinExistence type="predicted"/>
<keyword evidence="1" id="KW-0812">Transmembrane</keyword>
<keyword evidence="1" id="KW-0472">Membrane</keyword>
<protein>
    <recommendedName>
        <fullName evidence="3">TIGR01906 family membrane protein</fullName>
    </recommendedName>
</protein>
<accession>A0A645CY17</accession>
<gene>
    <name evidence="2" type="ORF">SDC9_128856</name>
</gene>